<sequence>MIKRKVLFIGTVFYNYHTLIQEAMENQGWAVDFYNDRPGTSSLTRAFLKINPKIIQKQIREHYEALLAKIKHERYDLVFILNGKAFDGDMVKGLRKAQPQAEFVLYLWDSVLLYPHVREVIPVVDRAYTFDYEDAKSYPELELLPLFYTEEYASIPESKVKVEYDLASICTAHPNRYKIIRELFPKLEEKGLRIFSFYYIMKLQYVYNKLFVPAFRRAKKEEFNFTFLTSKEVVDIIKKSRCIFDIPHDKQTGLTMRTIETLGAKKKLITTNQKVANYNFYDEENIFILKSDNQEEVLPFLAKPYREIPKEIYDSYSLQSWVKRILHKDEKMTYTR</sequence>
<proteinExistence type="predicted"/>
<protein>
    <recommendedName>
        <fullName evidence="3">Lipopolysaccharide biosynthesis protein</fullName>
    </recommendedName>
</protein>
<comment type="caution">
    <text evidence="1">The sequence shown here is derived from an EMBL/GenBank/DDBJ whole genome shotgun (WGS) entry which is preliminary data.</text>
</comment>
<evidence type="ECO:0000313" key="1">
    <source>
        <dbReference type="EMBL" id="MBR0575589.1"/>
    </source>
</evidence>
<dbReference type="RefSeq" id="WP_211800115.1">
    <property type="nucleotide sequence ID" value="NZ_JAGSCS010000004.1"/>
</dbReference>
<reference evidence="1" key="1">
    <citation type="submission" date="2021-04" db="EMBL/GenBank/DDBJ databases">
        <title>Proteiniclasticum sedimins sp. nov., an obligate anaerobic bacterium isolated from anaerobic sludge.</title>
        <authorList>
            <person name="Liu J."/>
        </authorList>
    </citation>
    <scope>NUCLEOTIDE SEQUENCE</scope>
    <source>
        <strain evidence="1">BAD-10</strain>
    </source>
</reference>
<dbReference type="AlphaFoldDB" id="A0A941CPB4"/>
<organism evidence="1 2">
    <name type="scientific">Proteiniclasticum sediminis</name>
    <dbReference type="NCBI Taxonomy" id="2804028"/>
    <lineage>
        <taxon>Bacteria</taxon>
        <taxon>Bacillati</taxon>
        <taxon>Bacillota</taxon>
        <taxon>Clostridia</taxon>
        <taxon>Eubacteriales</taxon>
        <taxon>Clostridiaceae</taxon>
        <taxon>Proteiniclasticum</taxon>
    </lineage>
</organism>
<name>A0A941CPB4_9CLOT</name>
<accession>A0A941CPB4</accession>
<gene>
    <name evidence="1" type="ORF">KCG48_04455</name>
</gene>
<evidence type="ECO:0000313" key="2">
    <source>
        <dbReference type="Proteomes" id="UP000675379"/>
    </source>
</evidence>
<dbReference type="EMBL" id="JAGSCS010000004">
    <property type="protein sequence ID" value="MBR0575589.1"/>
    <property type="molecule type" value="Genomic_DNA"/>
</dbReference>
<evidence type="ECO:0008006" key="3">
    <source>
        <dbReference type="Google" id="ProtNLM"/>
    </source>
</evidence>
<keyword evidence="2" id="KW-1185">Reference proteome</keyword>
<dbReference type="Proteomes" id="UP000675379">
    <property type="component" value="Unassembled WGS sequence"/>
</dbReference>